<dbReference type="PANTHER" id="PTHR31379:SF1">
    <property type="entry name" value="F-BOX C PROTEIN-RELATED"/>
    <property type="match status" value="1"/>
</dbReference>
<protein>
    <submittedName>
        <fullName evidence="1">Uncharacterized protein</fullName>
    </submittedName>
</protein>
<comment type="caution">
    <text evidence="1">The sequence shown here is derived from an EMBL/GenBank/DDBJ whole genome shotgun (WGS) entry which is preliminary data.</text>
</comment>
<dbReference type="EMBL" id="WUAV01000002">
    <property type="protein sequence ID" value="KAF1764185.1"/>
    <property type="molecule type" value="Genomic_DNA"/>
</dbReference>
<dbReference type="GeneID" id="78773807"/>
<dbReference type="RefSeq" id="XP_053588680.1">
    <property type="nucleotide sequence ID" value="XM_053724486.1"/>
</dbReference>
<dbReference type="AlphaFoldDB" id="A0A6A5HAG9"/>
<dbReference type="InterPro" id="IPR021942">
    <property type="entry name" value="DUF3557"/>
</dbReference>
<proteinExistence type="predicted"/>
<organism evidence="1 2">
    <name type="scientific">Caenorhabditis remanei</name>
    <name type="common">Caenorhabditis vulgaris</name>
    <dbReference type="NCBI Taxonomy" id="31234"/>
    <lineage>
        <taxon>Eukaryota</taxon>
        <taxon>Metazoa</taxon>
        <taxon>Ecdysozoa</taxon>
        <taxon>Nematoda</taxon>
        <taxon>Chromadorea</taxon>
        <taxon>Rhabditida</taxon>
        <taxon>Rhabditina</taxon>
        <taxon>Rhabditomorpha</taxon>
        <taxon>Rhabditoidea</taxon>
        <taxon>Rhabditidae</taxon>
        <taxon>Peloderinae</taxon>
        <taxon>Caenorhabditis</taxon>
    </lineage>
</organism>
<reference evidence="1 2" key="1">
    <citation type="submission" date="2019-12" db="EMBL/GenBank/DDBJ databases">
        <title>Chromosome-level assembly of the Caenorhabditis remanei genome.</title>
        <authorList>
            <person name="Teterina A.A."/>
            <person name="Willis J.H."/>
            <person name="Phillips P.C."/>
        </authorList>
    </citation>
    <scope>NUCLEOTIDE SEQUENCE [LARGE SCALE GENOMIC DNA]</scope>
    <source>
        <strain evidence="1 2">PX506</strain>
        <tissue evidence="1">Whole organism</tissue>
    </source>
</reference>
<evidence type="ECO:0000313" key="2">
    <source>
        <dbReference type="Proteomes" id="UP000483820"/>
    </source>
</evidence>
<dbReference type="Proteomes" id="UP000483820">
    <property type="component" value="Chromosome II"/>
</dbReference>
<dbReference type="Pfam" id="PF12078">
    <property type="entry name" value="DUF3557"/>
    <property type="match status" value="1"/>
</dbReference>
<name>A0A6A5HAG9_CAERE</name>
<evidence type="ECO:0000313" key="1">
    <source>
        <dbReference type="EMBL" id="KAF1764185.1"/>
    </source>
</evidence>
<gene>
    <name evidence="1" type="ORF">GCK72_004132</name>
</gene>
<accession>A0A6A5HAG9</accession>
<dbReference type="PANTHER" id="PTHR31379">
    <property type="entry name" value="F-BOX C PROTEIN-RELATED-RELATED"/>
    <property type="match status" value="1"/>
</dbReference>
<dbReference type="CTD" id="78773807"/>
<dbReference type="KEGG" id="crq:GCK72_004132"/>
<sequence>MTTSSPQPLFYQSSKCVALYLDANKRFQLSLRCPEFQRVHQTATLRVHDLKMRPNDFVVNDTTFTMGVIQKYTNTQTPEFVKVQNASGGIKHDVDRYGLRSNGQEGNQDALILIFLDKQLRQMVADRERRGLDVVSDLDLEAKQLEILSYVMRMTNQEPPFTQYFQLTFSNGTVQNVERVEYNKNLKITRNYILEKIFAGMKVQIGRLQIGGDKFDSLLGRLLRFTAEQVIVPEQQGNAFHGNTLNGQNEKLLPIQDGNLKVSELIVTDESLNNAIAGIKTSLSKTNVSLKKLTCAYQSFPDDPIVQNAEFLCVAGYGTLEVFNERHNNRIHLGECDVMETDFMNLLNKWAMEKSEVGRFYSIGFKQVKKIEELFTLFKNFPGAERGHNEETRLSQFPECIIIPMRDNTELNVWFEETNEEDKEYCDTKYIVKIKVQNSGYALVHGSF</sequence>